<keyword evidence="2" id="KW-0433">Leucine-rich repeat</keyword>
<name>A2ZGX8_ORYSI</name>
<feature type="domain" description="Disease resistance N-terminal" evidence="8">
    <location>
        <begin position="1"/>
        <end position="86"/>
    </location>
</feature>
<comment type="similarity">
    <text evidence="1">Belongs to the disease resistance NB-LRR family.</text>
</comment>
<dbReference type="Proteomes" id="UP000007015">
    <property type="component" value="Chromosome 11"/>
</dbReference>
<keyword evidence="10" id="KW-1185">Reference proteome</keyword>
<evidence type="ECO:0000313" key="9">
    <source>
        <dbReference type="EMBL" id="EAY81862.1"/>
    </source>
</evidence>
<evidence type="ECO:0000256" key="3">
    <source>
        <dbReference type="ARBA" id="ARBA00022737"/>
    </source>
</evidence>
<dbReference type="HOGENOM" id="CLU_000837_29_0_1"/>
<dbReference type="Pfam" id="PF00931">
    <property type="entry name" value="NB-ARC"/>
    <property type="match status" value="1"/>
</dbReference>
<evidence type="ECO:0000256" key="5">
    <source>
        <dbReference type="ARBA" id="ARBA00022821"/>
    </source>
</evidence>
<feature type="domain" description="NB-ARC" evidence="7">
    <location>
        <begin position="181"/>
        <end position="242"/>
    </location>
</feature>
<reference evidence="9 10" key="1">
    <citation type="journal article" date="2005" name="PLoS Biol.">
        <title>The genomes of Oryza sativa: a history of duplications.</title>
        <authorList>
            <person name="Yu J."/>
            <person name="Wang J."/>
            <person name="Lin W."/>
            <person name="Li S."/>
            <person name="Li H."/>
            <person name="Zhou J."/>
            <person name="Ni P."/>
            <person name="Dong W."/>
            <person name="Hu S."/>
            <person name="Zeng C."/>
            <person name="Zhang J."/>
            <person name="Zhang Y."/>
            <person name="Li R."/>
            <person name="Xu Z."/>
            <person name="Li S."/>
            <person name="Li X."/>
            <person name="Zheng H."/>
            <person name="Cong L."/>
            <person name="Lin L."/>
            <person name="Yin J."/>
            <person name="Geng J."/>
            <person name="Li G."/>
            <person name="Shi J."/>
            <person name="Liu J."/>
            <person name="Lv H."/>
            <person name="Li J."/>
            <person name="Wang J."/>
            <person name="Deng Y."/>
            <person name="Ran L."/>
            <person name="Shi X."/>
            <person name="Wang X."/>
            <person name="Wu Q."/>
            <person name="Li C."/>
            <person name="Ren X."/>
            <person name="Wang J."/>
            <person name="Wang X."/>
            <person name="Li D."/>
            <person name="Liu D."/>
            <person name="Zhang X."/>
            <person name="Ji Z."/>
            <person name="Zhao W."/>
            <person name="Sun Y."/>
            <person name="Zhang Z."/>
            <person name="Bao J."/>
            <person name="Han Y."/>
            <person name="Dong L."/>
            <person name="Ji J."/>
            <person name="Chen P."/>
            <person name="Wu S."/>
            <person name="Liu J."/>
            <person name="Xiao Y."/>
            <person name="Bu D."/>
            <person name="Tan J."/>
            <person name="Yang L."/>
            <person name="Ye C."/>
            <person name="Zhang J."/>
            <person name="Xu J."/>
            <person name="Zhou Y."/>
            <person name="Yu Y."/>
            <person name="Zhang B."/>
            <person name="Zhuang S."/>
            <person name="Wei H."/>
            <person name="Liu B."/>
            <person name="Lei M."/>
            <person name="Yu H."/>
            <person name="Li Y."/>
            <person name="Xu H."/>
            <person name="Wei S."/>
            <person name="He X."/>
            <person name="Fang L."/>
            <person name="Zhang Z."/>
            <person name="Zhang Y."/>
            <person name="Huang X."/>
            <person name="Su Z."/>
            <person name="Tong W."/>
            <person name="Li J."/>
            <person name="Tong Z."/>
            <person name="Li S."/>
            <person name="Ye J."/>
            <person name="Wang L."/>
            <person name="Fang L."/>
            <person name="Lei T."/>
            <person name="Chen C."/>
            <person name="Chen H."/>
            <person name="Xu Z."/>
            <person name="Li H."/>
            <person name="Huang H."/>
            <person name="Zhang F."/>
            <person name="Xu H."/>
            <person name="Li N."/>
            <person name="Zhao C."/>
            <person name="Li S."/>
            <person name="Dong L."/>
            <person name="Huang Y."/>
            <person name="Li L."/>
            <person name="Xi Y."/>
            <person name="Qi Q."/>
            <person name="Li W."/>
            <person name="Zhang B."/>
            <person name="Hu W."/>
            <person name="Zhang Y."/>
            <person name="Tian X."/>
            <person name="Jiao Y."/>
            <person name="Liang X."/>
            <person name="Jin J."/>
            <person name="Gao L."/>
            <person name="Zheng W."/>
            <person name="Hao B."/>
            <person name="Liu S."/>
            <person name="Wang W."/>
            <person name="Yuan L."/>
            <person name="Cao M."/>
            <person name="McDermott J."/>
            <person name="Samudrala R."/>
            <person name="Wang J."/>
            <person name="Wong G.K."/>
            <person name="Yang H."/>
        </authorList>
    </citation>
    <scope>NUCLEOTIDE SEQUENCE [LARGE SCALE GENOMIC DNA]</scope>
    <source>
        <strain evidence="10">cv. 93-11</strain>
    </source>
</reference>
<evidence type="ECO:0000256" key="4">
    <source>
        <dbReference type="ARBA" id="ARBA00022741"/>
    </source>
</evidence>
<dbReference type="Gene3D" id="3.40.50.300">
    <property type="entry name" value="P-loop containing nucleotide triphosphate hydrolases"/>
    <property type="match status" value="1"/>
</dbReference>
<protein>
    <recommendedName>
        <fullName evidence="11">Rx N-terminal domain-containing protein</fullName>
    </recommendedName>
</protein>
<accession>A2ZGX8</accession>
<organism evidence="9 10">
    <name type="scientific">Oryza sativa subsp. indica</name>
    <name type="common">Rice</name>
    <dbReference type="NCBI Taxonomy" id="39946"/>
    <lineage>
        <taxon>Eukaryota</taxon>
        <taxon>Viridiplantae</taxon>
        <taxon>Streptophyta</taxon>
        <taxon>Embryophyta</taxon>
        <taxon>Tracheophyta</taxon>
        <taxon>Spermatophyta</taxon>
        <taxon>Magnoliopsida</taxon>
        <taxon>Liliopsida</taxon>
        <taxon>Poales</taxon>
        <taxon>Poaceae</taxon>
        <taxon>BOP clade</taxon>
        <taxon>Oryzoideae</taxon>
        <taxon>Oryzeae</taxon>
        <taxon>Oryzinae</taxon>
        <taxon>Oryza</taxon>
        <taxon>Oryza sativa</taxon>
    </lineage>
</organism>
<proteinExistence type="inferred from homology"/>
<dbReference type="InterPro" id="IPR027417">
    <property type="entry name" value="P-loop_NTPase"/>
</dbReference>
<keyword evidence="4" id="KW-0547">Nucleotide-binding</keyword>
<dbReference type="InterPro" id="IPR038005">
    <property type="entry name" value="RX-like_CC"/>
</dbReference>
<evidence type="ECO:0000313" key="10">
    <source>
        <dbReference type="Proteomes" id="UP000007015"/>
    </source>
</evidence>
<evidence type="ECO:0000256" key="1">
    <source>
        <dbReference type="ARBA" id="ARBA00008894"/>
    </source>
</evidence>
<dbReference type="EMBL" id="CM000136">
    <property type="protein sequence ID" value="EAY81862.1"/>
    <property type="molecule type" value="Genomic_DNA"/>
</dbReference>
<gene>
    <name evidence="9" type="ORF">OsI_37028</name>
</gene>
<dbReference type="InterPro" id="IPR041118">
    <property type="entry name" value="Rx_N"/>
</dbReference>
<sequence length="255" mass="29420">MGCLLSKLGELLKEEYNLQRSVKKDIRFLSRELSMMQAALRKVPLDQLDDLVKIWAREVRELSYDMEDIADTFKVHIEQGSQQAKLGCSEGFVRKMVNLFKKGRSRHQIANEIKDIKDRVKEVAERRDRYKVESIFAKCTSHSHYRPSSNSFIQEGHRARWHKWGKDMLIRRLSKVANASEEKLKIVSIVGPGGLGKTTLAKATYDILVPGKQFDSGAFLPVGQNPDMRKVFKDILLDLDKHKYMHFTAVTLDER</sequence>
<evidence type="ECO:0000259" key="7">
    <source>
        <dbReference type="Pfam" id="PF00931"/>
    </source>
</evidence>
<feature type="coiled-coil region" evidence="6">
    <location>
        <begin position="106"/>
        <end position="133"/>
    </location>
</feature>
<dbReference type="CDD" id="cd14798">
    <property type="entry name" value="RX-CC_like"/>
    <property type="match status" value="1"/>
</dbReference>
<evidence type="ECO:0000256" key="6">
    <source>
        <dbReference type="SAM" id="Coils"/>
    </source>
</evidence>
<dbReference type="OMA" id="GHRARWH"/>
<keyword evidence="5" id="KW-0611">Plant defense</keyword>
<dbReference type="Pfam" id="PF18052">
    <property type="entry name" value="Rx_N"/>
    <property type="match status" value="1"/>
</dbReference>
<dbReference type="PANTHER" id="PTHR19338">
    <property type="entry name" value="TRANSLOCASE OF INNER MITOCHONDRIAL MEMBRANE 13 HOMOLOG"/>
    <property type="match status" value="1"/>
</dbReference>
<evidence type="ECO:0008006" key="11">
    <source>
        <dbReference type="Google" id="ProtNLM"/>
    </source>
</evidence>
<dbReference type="PANTHER" id="PTHR19338:SF75">
    <property type="entry name" value="OS08G0170100 PROTEIN"/>
    <property type="match status" value="1"/>
</dbReference>
<dbReference type="STRING" id="39946.A2ZGX8"/>
<keyword evidence="6" id="KW-0175">Coiled coil</keyword>
<dbReference type="Gene3D" id="1.20.5.4130">
    <property type="match status" value="1"/>
</dbReference>
<dbReference type="GO" id="GO:0006952">
    <property type="term" value="P:defense response"/>
    <property type="evidence" value="ECO:0007669"/>
    <property type="project" value="UniProtKB-KW"/>
</dbReference>
<evidence type="ECO:0000259" key="8">
    <source>
        <dbReference type="Pfam" id="PF18052"/>
    </source>
</evidence>
<evidence type="ECO:0000256" key="2">
    <source>
        <dbReference type="ARBA" id="ARBA00022614"/>
    </source>
</evidence>
<dbReference type="GO" id="GO:0043531">
    <property type="term" value="F:ADP binding"/>
    <property type="evidence" value="ECO:0007669"/>
    <property type="project" value="InterPro"/>
</dbReference>
<dbReference type="InterPro" id="IPR002182">
    <property type="entry name" value="NB-ARC"/>
</dbReference>
<dbReference type="SUPFAM" id="SSF52540">
    <property type="entry name" value="P-loop containing nucleoside triphosphate hydrolases"/>
    <property type="match status" value="1"/>
</dbReference>
<dbReference type="Gramene" id="BGIOSGA035711-TA">
    <property type="protein sequence ID" value="BGIOSGA035711-PA"/>
    <property type="gene ID" value="BGIOSGA035711"/>
</dbReference>
<keyword evidence="3" id="KW-0677">Repeat</keyword>
<dbReference type="AlphaFoldDB" id="A2ZGX8"/>